<comment type="caution">
    <text evidence="1">The sequence shown here is derived from an EMBL/GenBank/DDBJ whole genome shotgun (WGS) entry which is preliminary data.</text>
</comment>
<accession>A0A0C1SAC7</accession>
<dbReference type="EMBL" id="AWXV01000002">
    <property type="protein sequence ID" value="KIE64221.1"/>
    <property type="molecule type" value="Genomic_DNA"/>
</dbReference>
<dbReference type="HOGENOM" id="CLU_3326105_0_0_6"/>
<evidence type="ECO:0000313" key="1">
    <source>
        <dbReference type="EMBL" id="KIE64221.1"/>
    </source>
</evidence>
<organism evidence="1 2">
    <name type="scientific">Candidatus Riesia pediculischaeffi PTSU</name>
    <dbReference type="NCBI Taxonomy" id="1401651"/>
    <lineage>
        <taxon>Bacteria</taxon>
        <taxon>Pseudomonadati</taxon>
        <taxon>Pseudomonadota</taxon>
        <taxon>Gammaproteobacteria</taxon>
        <taxon>Enterobacterales</taxon>
        <taxon>Enterobacteriaceae</taxon>
        <taxon>Candidatus Riesia</taxon>
    </lineage>
</organism>
<reference evidence="1 2" key="1">
    <citation type="journal article" date="2014" name="G3 (Bethesda)">
        <title>Genome sequence of Candidatus Riesia pediculischaeffi, endosymbiont of chimpanzee lice, and genomic comparison of recently acquired endosymbionts from human and chimpanzee lice.</title>
        <authorList>
            <person name="Boyd B.M."/>
            <person name="Allen J.M."/>
            <person name="de Crecy-Lagard V."/>
            <person name="Reed D.L."/>
        </authorList>
    </citation>
    <scope>NUCLEOTIDE SEQUENCE [LARGE SCALE GENOMIC DNA]</scope>
    <source>
        <strain evidence="1 2">PTSU</strain>
    </source>
</reference>
<name>A0A0C1SAC7_9ENTR</name>
<gene>
    <name evidence="1" type="ORF">P689_119192</name>
</gene>
<dbReference type="AlphaFoldDB" id="A0A0C1SAC7"/>
<proteinExistence type="predicted"/>
<sequence length="38" mass="4709">MDVFLYIKKFTIFRYKFLKYGNGSCYFLGFSYTDRYVI</sequence>
<protein>
    <submittedName>
        <fullName evidence="1">Uncharacterized protein</fullName>
    </submittedName>
</protein>
<evidence type="ECO:0000313" key="2">
    <source>
        <dbReference type="Proteomes" id="UP000054529"/>
    </source>
</evidence>
<dbReference type="Proteomes" id="UP000054529">
    <property type="component" value="Unassembled WGS sequence"/>
</dbReference>